<organism evidence="10 11">
    <name type="scientific">Bacillus cereus</name>
    <dbReference type="NCBI Taxonomy" id="1396"/>
    <lineage>
        <taxon>Bacteria</taxon>
        <taxon>Bacillati</taxon>
        <taxon>Bacillota</taxon>
        <taxon>Bacilli</taxon>
        <taxon>Bacillales</taxon>
        <taxon>Bacillaceae</taxon>
        <taxon>Bacillus</taxon>
        <taxon>Bacillus cereus group</taxon>
    </lineage>
</organism>
<dbReference type="InterPro" id="IPR001991">
    <property type="entry name" value="Na-dicarboxylate_symporter"/>
</dbReference>
<evidence type="ECO:0000256" key="3">
    <source>
        <dbReference type="ARBA" id="ARBA00022448"/>
    </source>
</evidence>
<dbReference type="PANTHER" id="PTHR42865">
    <property type="entry name" value="PROTON/GLUTAMATE-ASPARTATE SYMPORTER"/>
    <property type="match status" value="1"/>
</dbReference>
<keyword evidence="5 9" id="KW-0812">Transmembrane</keyword>
<keyword evidence="8 9" id="KW-0472">Membrane</keyword>
<comment type="caution">
    <text evidence="10">The sequence shown here is derived from an EMBL/GenBank/DDBJ whole genome shotgun (WGS) entry which is preliminary data.</text>
</comment>
<keyword evidence="3" id="KW-0813">Transport</keyword>
<sequence>MKKFGLATQIFVALVLGIVVGAVFYGNKTAISYITPIGDIFIHLIKMIVVPIVISALIVAVAGVGDMKKLGKLGGKTILYFEIITTIAILMGLLAANIFQPGTGVDMNNLQQSDISSYKQTADATEKQGFAETIVHIVPKNVFESIAQGDLLPIIF</sequence>
<evidence type="ECO:0000256" key="6">
    <source>
        <dbReference type="ARBA" id="ARBA00022847"/>
    </source>
</evidence>
<evidence type="ECO:0000256" key="1">
    <source>
        <dbReference type="ARBA" id="ARBA00003410"/>
    </source>
</evidence>
<dbReference type="GO" id="GO:0006835">
    <property type="term" value="P:dicarboxylic acid transport"/>
    <property type="evidence" value="ECO:0007669"/>
    <property type="project" value="TreeGrafter"/>
</dbReference>
<evidence type="ECO:0000313" key="11">
    <source>
        <dbReference type="Proteomes" id="UP000224413"/>
    </source>
</evidence>
<dbReference type="SUPFAM" id="SSF118215">
    <property type="entry name" value="Proton glutamate symport protein"/>
    <property type="match status" value="1"/>
</dbReference>
<dbReference type="Gene3D" id="1.10.3860.10">
    <property type="entry name" value="Sodium:dicarboxylate symporter"/>
    <property type="match status" value="1"/>
</dbReference>
<dbReference type="PANTHER" id="PTHR42865:SF7">
    <property type="entry name" value="PROTON_GLUTAMATE-ASPARTATE SYMPORTER"/>
    <property type="match status" value="1"/>
</dbReference>
<dbReference type="RefSeq" id="WP_141540873.1">
    <property type="nucleotide sequence ID" value="NZ_NUWJ01000499.1"/>
</dbReference>
<dbReference type="InterPro" id="IPR036458">
    <property type="entry name" value="Na:dicarbo_symporter_sf"/>
</dbReference>
<feature type="transmembrane region" description="Helical" evidence="9">
    <location>
        <begin position="77"/>
        <end position="99"/>
    </location>
</feature>
<dbReference type="GO" id="GO:0015293">
    <property type="term" value="F:symporter activity"/>
    <property type="evidence" value="ECO:0007669"/>
    <property type="project" value="UniProtKB-KW"/>
</dbReference>
<proteinExistence type="predicted"/>
<gene>
    <name evidence="10" type="ORF">COI98_33130</name>
</gene>
<keyword evidence="6" id="KW-0769">Symport</keyword>
<evidence type="ECO:0000256" key="8">
    <source>
        <dbReference type="ARBA" id="ARBA00023136"/>
    </source>
</evidence>
<evidence type="ECO:0000313" key="10">
    <source>
        <dbReference type="EMBL" id="PFK01416.1"/>
    </source>
</evidence>
<dbReference type="PRINTS" id="PR00173">
    <property type="entry name" value="EDTRNSPORT"/>
</dbReference>
<dbReference type="GO" id="GO:0005886">
    <property type="term" value="C:plasma membrane"/>
    <property type="evidence" value="ECO:0007669"/>
    <property type="project" value="UniProtKB-SubCell"/>
</dbReference>
<comment type="subcellular location">
    <subcellularLocation>
        <location evidence="2">Cell membrane</location>
        <topology evidence="2">Multi-pass membrane protein</topology>
    </subcellularLocation>
</comment>
<evidence type="ECO:0000256" key="4">
    <source>
        <dbReference type="ARBA" id="ARBA00022475"/>
    </source>
</evidence>
<dbReference type="PROSITE" id="PS00713">
    <property type="entry name" value="NA_DICARBOXYL_SYMP_1"/>
    <property type="match status" value="1"/>
</dbReference>
<dbReference type="InterPro" id="IPR018107">
    <property type="entry name" value="Na-dicarboxylate_symporter_CS"/>
</dbReference>
<protein>
    <submittedName>
        <fullName evidence="10">Glutamate:protein symporter</fullName>
    </submittedName>
</protein>
<evidence type="ECO:0000256" key="7">
    <source>
        <dbReference type="ARBA" id="ARBA00022989"/>
    </source>
</evidence>
<evidence type="ECO:0000256" key="9">
    <source>
        <dbReference type="SAM" id="Phobius"/>
    </source>
</evidence>
<feature type="non-terminal residue" evidence="10">
    <location>
        <position position="156"/>
    </location>
</feature>
<accession>A0A9X6WUP9</accession>
<dbReference type="AlphaFoldDB" id="A0A9X6WUP9"/>
<feature type="transmembrane region" description="Helical" evidence="9">
    <location>
        <begin position="40"/>
        <end position="65"/>
    </location>
</feature>
<comment type="function">
    <text evidence="1">Mediates uptake of L-cystine, the oxidized form of L-cysteine.</text>
</comment>
<evidence type="ECO:0000256" key="2">
    <source>
        <dbReference type="ARBA" id="ARBA00004651"/>
    </source>
</evidence>
<keyword evidence="4" id="KW-1003">Cell membrane</keyword>
<dbReference type="Proteomes" id="UP000224413">
    <property type="component" value="Unassembled WGS sequence"/>
</dbReference>
<name>A0A9X6WUP9_BACCE</name>
<reference evidence="10 11" key="1">
    <citation type="submission" date="2017-09" db="EMBL/GenBank/DDBJ databases">
        <title>Large-scale bioinformatics analysis of Bacillus genomes uncovers conserved roles of natural products in bacterial physiology.</title>
        <authorList>
            <consortium name="Agbiome Team Llc"/>
            <person name="Bleich R.M."/>
            <person name="Grubbs K.J."/>
            <person name="Santa Maria K.C."/>
            <person name="Allen S.E."/>
            <person name="Farag S."/>
            <person name="Shank E.A."/>
            <person name="Bowers A."/>
        </authorList>
    </citation>
    <scope>NUCLEOTIDE SEQUENCE [LARGE SCALE GENOMIC DNA]</scope>
    <source>
        <strain evidence="10 11">AFS083741</strain>
    </source>
</reference>
<evidence type="ECO:0000256" key="5">
    <source>
        <dbReference type="ARBA" id="ARBA00022692"/>
    </source>
</evidence>
<dbReference type="Pfam" id="PF00375">
    <property type="entry name" value="SDF"/>
    <property type="match status" value="1"/>
</dbReference>
<keyword evidence="7 9" id="KW-1133">Transmembrane helix</keyword>
<dbReference type="EMBL" id="NUWJ01000499">
    <property type="protein sequence ID" value="PFK01416.1"/>
    <property type="molecule type" value="Genomic_DNA"/>
</dbReference>